<dbReference type="Pfam" id="PF00420">
    <property type="entry name" value="Oxidored_q2"/>
    <property type="match status" value="1"/>
</dbReference>
<dbReference type="HAMAP" id="MF_01456">
    <property type="entry name" value="NDH1_NuoK"/>
    <property type="match status" value="1"/>
</dbReference>
<comment type="caution">
    <text evidence="11">The sequence shown here is derived from an EMBL/GenBank/DDBJ whole genome shotgun (WGS) entry which is preliminary data.</text>
</comment>
<evidence type="ECO:0000313" key="11">
    <source>
        <dbReference type="EMBL" id="MBI3129268.1"/>
    </source>
</evidence>
<feature type="transmembrane region" description="Helical" evidence="10">
    <location>
        <begin position="59"/>
        <end position="80"/>
    </location>
</feature>
<dbReference type="NCBIfam" id="NF004321">
    <property type="entry name" value="PRK05715.1-3"/>
    <property type="match status" value="1"/>
</dbReference>
<keyword evidence="4 10" id="KW-0813">Transport</keyword>
<evidence type="ECO:0000256" key="2">
    <source>
        <dbReference type="ARBA" id="ARBA00004141"/>
    </source>
</evidence>
<dbReference type="GO" id="GO:0042773">
    <property type="term" value="P:ATP synthesis coupled electron transport"/>
    <property type="evidence" value="ECO:0007669"/>
    <property type="project" value="InterPro"/>
</dbReference>
<evidence type="ECO:0000256" key="8">
    <source>
        <dbReference type="ARBA" id="ARBA00022989"/>
    </source>
</evidence>
<evidence type="ECO:0000313" key="12">
    <source>
        <dbReference type="Proteomes" id="UP000782312"/>
    </source>
</evidence>
<keyword evidence="6 10" id="KW-0874">Quinone</keyword>
<feature type="transmembrane region" description="Helical" evidence="10">
    <location>
        <begin position="6"/>
        <end position="23"/>
    </location>
</feature>
<dbReference type="GO" id="GO:0030964">
    <property type="term" value="C:NADH dehydrogenase complex"/>
    <property type="evidence" value="ECO:0007669"/>
    <property type="project" value="TreeGrafter"/>
</dbReference>
<evidence type="ECO:0000256" key="5">
    <source>
        <dbReference type="ARBA" id="ARBA00022692"/>
    </source>
</evidence>
<keyword evidence="10" id="KW-1003">Cell membrane</keyword>
<keyword evidence="10" id="KW-0520">NAD</keyword>
<keyword evidence="5 10" id="KW-0812">Transmembrane</keyword>
<dbReference type="NCBIfam" id="NF004323">
    <property type="entry name" value="PRK05715.1-5"/>
    <property type="match status" value="1"/>
</dbReference>
<evidence type="ECO:0000256" key="3">
    <source>
        <dbReference type="ARBA" id="ARBA00010519"/>
    </source>
</evidence>
<comment type="catalytic activity">
    <reaction evidence="10">
        <text>a quinone + NADH + 5 H(+)(in) = a quinol + NAD(+) + 4 H(+)(out)</text>
        <dbReference type="Rhea" id="RHEA:57888"/>
        <dbReference type="ChEBI" id="CHEBI:15378"/>
        <dbReference type="ChEBI" id="CHEBI:24646"/>
        <dbReference type="ChEBI" id="CHEBI:57540"/>
        <dbReference type="ChEBI" id="CHEBI:57945"/>
        <dbReference type="ChEBI" id="CHEBI:132124"/>
    </reaction>
</comment>
<keyword evidence="8 10" id="KW-1133">Transmembrane helix</keyword>
<dbReference type="Proteomes" id="UP000782312">
    <property type="component" value="Unassembled WGS sequence"/>
</dbReference>
<dbReference type="InterPro" id="IPR039428">
    <property type="entry name" value="NUOK/Mnh_C1-like"/>
</dbReference>
<gene>
    <name evidence="10 11" type="primary">nuoK</name>
    <name evidence="11" type="ORF">HYZ11_16795</name>
</gene>
<dbReference type="InterPro" id="IPR001133">
    <property type="entry name" value="NADH_UbQ_OxRdtase_chain4L/K"/>
</dbReference>
<keyword evidence="10" id="KW-0830">Ubiquinone</keyword>
<dbReference type="AlphaFoldDB" id="A0A932MPV9"/>
<evidence type="ECO:0000256" key="1">
    <source>
        <dbReference type="ARBA" id="ARBA00002378"/>
    </source>
</evidence>
<feature type="transmembrane region" description="Helical" evidence="10">
    <location>
        <begin position="30"/>
        <end position="53"/>
    </location>
</feature>
<comment type="subcellular location">
    <subcellularLocation>
        <location evidence="10">Cell membrane</location>
        <topology evidence="10">Multi-pass membrane protein</topology>
    </subcellularLocation>
    <subcellularLocation>
        <location evidence="2">Membrane</location>
        <topology evidence="2">Multi-pass membrane protein</topology>
    </subcellularLocation>
</comment>
<dbReference type="NCBIfam" id="NF004320">
    <property type="entry name" value="PRK05715.1-2"/>
    <property type="match status" value="1"/>
</dbReference>
<comment type="function">
    <text evidence="1 10">NDH-1 shuttles electrons from NADH, via FMN and iron-sulfur (Fe-S) centers, to quinones in the respiratory chain. The immediate electron acceptor for the enzyme in this species is believed to be ubiquinone. Couples the redox reaction to proton translocation (for every two electrons transferred, four hydrogen ions are translocated across the cytoplasmic membrane), and thus conserves the redox energy in a proton gradient.</text>
</comment>
<reference evidence="11" key="1">
    <citation type="submission" date="2020-07" db="EMBL/GenBank/DDBJ databases">
        <title>Huge and variable diversity of episymbiotic CPR bacteria and DPANN archaea in groundwater ecosystems.</title>
        <authorList>
            <person name="He C.Y."/>
            <person name="Keren R."/>
            <person name="Whittaker M."/>
            <person name="Farag I.F."/>
            <person name="Doudna J."/>
            <person name="Cate J.H.D."/>
            <person name="Banfield J.F."/>
        </authorList>
    </citation>
    <scope>NUCLEOTIDE SEQUENCE</scope>
    <source>
        <strain evidence="11">NC_groundwater_763_Ag_S-0.2um_68_21</strain>
    </source>
</reference>
<dbReference type="GO" id="GO:0050136">
    <property type="term" value="F:NADH dehydrogenase (quinone) (non-electrogenic) activity"/>
    <property type="evidence" value="ECO:0007669"/>
    <property type="project" value="UniProtKB-UniRule"/>
</dbReference>
<dbReference type="Gene3D" id="1.10.287.3510">
    <property type="match status" value="1"/>
</dbReference>
<evidence type="ECO:0000256" key="10">
    <source>
        <dbReference type="HAMAP-Rule" id="MF_01456"/>
    </source>
</evidence>
<sequence length="99" mass="10827">MPLTHFLALGAILFLIGAAGVLMRRNAIMILLSIELMLNSVNVTFVGFARQWADLTGQVFAIFIIAVAACEAAVGLAILISLNRDRQMVNVDEINLLKW</sequence>
<organism evidence="11 12">
    <name type="scientific">Tectimicrobiota bacterium</name>
    <dbReference type="NCBI Taxonomy" id="2528274"/>
    <lineage>
        <taxon>Bacteria</taxon>
        <taxon>Pseudomonadati</taxon>
        <taxon>Nitrospinota/Tectimicrobiota group</taxon>
        <taxon>Candidatus Tectimicrobiota</taxon>
    </lineage>
</organism>
<evidence type="ECO:0000256" key="7">
    <source>
        <dbReference type="ARBA" id="ARBA00022967"/>
    </source>
</evidence>
<evidence type="ECO:0000256" key="9">
    <source>
        <dbReference type="ARBA" id="ARBA00023136"/>
    </source>
</evidence>
<keyword evidence="9 10" id="KW-0472">Membrane</keyword>
<comment type="similarity">
    <text evidence="3 10">Belongs to the complex I subunit 4L family.</text>
</comment>
<keyword evidence="11" id="KW-0560">Oxidoreductase</keyword>
<protein>
    <recommendedName>
        <fullName evidence="10">NADH-quinone oxidoreductase subunit K</fullName>
        <ecNumber evidence="10">7.1.1.-</ecNumber>
    </recommendedName>
    <alternativeName>
        <fullName evidence="10">NADH dehydrogenase I subunit K</fullName>
    </alternativeName>
    <alternativeName>
        <fullName evidence="10">NDH-1 subunit K</fullName>
    </alternativeName>
</protein>
<accession>A0A932MPV9</accession>
<proteinExistence type="inferred from homology"/>
<evidence type="ECO:0000256" key="6">
    <source>
        <dbReference type="ARBA" id="ARBA00022719"/>
    </source>
</evidence>
<dbReference type="GO" id="GO:0048038">
    <property type="term" value="F:quinone binding"/>
    <property type="evidence" value="ECO:0007669"/>
    <property type="project" value="UniProtKB-KW"/>
</dbReference>
<evidence type="ECO:0000256" key="4">
    <source>
        <dbReference type="ARBA" id="ARBA00022448"/>
    </source>
</evidence>
<dbReference type="GO" id="GO:0005886">
    <property type="term" value="C:plasma membrane"/>
    <property type="evidence" value="ECO:0007669"/>
    <property type="project" value="UniProtKB-SubCell"/>
</dbReference>
<name>A0A932MPV9_UNCTE</name>
<dbReference type="FunFam" id="1.10.287.3510:FF:000001">
    <property type="entry name" value="NADH-quinone oxidoreductase subunit K"/>
    <property type="match status" value="1"/>
</dbReference>
<keyword evidence="7 10" id="KW-1278">Translocase</keyword>
<dbReference type="EMBL" id="JACPUR010000040">
    <property type="protein sequence ID" value="MBI3129268.1"/>
    <property type="molecule type" value="Genomic_DNA"/>
</dbReference>
<dbReference type="PANTHER" id="PTHR11434:SF16">
    <property type="entry name" value="NADH-UBIQUINONE OXIDOREDUCTASE CHAIN 4L"/>
    <property type="match status" value="1"/>
</dbReference>
<comment type="subunit">
    <text evidence="10">NDH-1 is composed of 14 different subunits. Subunits NuoA, H, J, K, L, M, N constitute the membrane sector of the complex.</text>
</comment>
<dbReference type="EC" id="7.1.1.-" evidence="10"/>
<dbReference type="PANTHER" id="PTHR11434">
    <property type="entry name" value="NADH-UBIQUINONE OXIDOREDUCTASE SUBUNIT ND4L"/>
    <property type="match status" value="1"/>
</dbReference>